<dbReference type="InterPro" id="IPR011989">
    <property type="entry name" value="ARM-like"/>
</dbReference>
<dbReference type="InterPro" id="IPR024931">
    <property type="entry name" value="Importin_alpha"/>
</dbReference>
<dbReference type="OrthoDB" id="29145at2759"/>
<accession>A0A1W0E3X4</accession>
<comment type="caution">
    <text evidence="7">The sequence shown here is derived from an EMBL/GenBank/DDBJ whole genome shotgun (WGS) entry which is preliminary data.</text>
</comment>
<evidence type="ECO:0000313" key="7">
    <source>
        <dbReference type="EMBL" id="OQS53926.1"/>
    </source>
</evidence>
<dbReference type="InterPro" id="IPR000225">
    <property type="entry name" value="Armadillo"/>
</dbReference>
<evidence type="ECO:0000256" key="2">
    <source>
        <dbReference type="ARBA" id="ARBA00022448"/>
    </source>
</evidence>
<gene>
    <name evidence="7" type="primary">IMPA1</name>
    <name evidence="7" type="ORF">EHP00_888</name>
</gene>
<dbReference type="Pfam" id="PF00514">
    <property type="entry name" value="Arm"/>
    <property type="match status" value="1"/>
</dbReference>
<dbReference type="GO" id="GO:0005737">
    <property type="term" value="C:cytoplasm"/>
    <property type="evidence" value="ECO:0007669"/>
    <property type="project" value="InterPro"/>
</dbReference>
<protein>
    <recommendedName>
        <fullName evidence="5">Importin subunit alpha</fullName>
    </recommendedName>
</protein>
<dbReference type="Gene3D" id="1.25.10.10">
    <property type="entry name" value="Leucine-rich Repeat Variant"/>
    <property type="match status" value="1"/>
</dbReference>
<dbReference type="PANTHER" id="PTHR23316">
    <property type="entry name" value="IMPORTIN ALPHA"/>
    <property type="match status" value="1"/>
</dbReference>
<feature type="compositionally biased region" description="Polar residues" evidence="6">
    <location>
        <begin position="1"/>
        <end position="14"/>
    </location>
</feature>
<dbReference type="InterPro" id="IPR016024">
    <property type="entry name" value="ARM-type_fold"/>
</dbReference>
<feature type="region of interest" description="Disordered" evidence="6">
    <location>
        <begin position="1"/>
        <end position="33"/>
    </location>
</feature>
<comment type="similarity">
    <text evidence="1 5">Belongs to the importin alpha family.</text>
</comment>
<keyword evidence="4 5" id="KW-0653">Protein transport</keyword>
<evidence type="ECO:0000256" key="6">
    <source>
        <dbReference type="SAM" id="MobiDB-lite"/>
    </source>
</evidence>
<keyword evidence="3" id="KW-0677">Repeat</keyword>
<evidence type="ECO:0000256" key="4">
    <source>
        <dbReference type="ARBA" id="ARBA00022927"/>
    </source>
</evidence>
<dbReference type="STRING" id="646526.A0A1W0E3X4"/>
<name>A0A1W0E3X4_9MICR</name>
<keyword evidence="2 5" id="KW-0813">Transport</keyword>
<dbReference type="GO" id="GO:0006606">
    <property type="term" value="P:protein import into nucleus"/>
    <property type="evidence" value="ECO:0007669"/>
    <property type="project" value="InterPro"/>
</dbReference>
<dbReference type="SMART" id="SM00185">
    <property type="entry name" value="ARM"/>
    <property type="match status" value="4"/>
</dbReference>
<dbReference type="PIRSF" id="PIRSF005673">
    <property type="entry name" value="Importin_alpha"/>
    <property type="match status" value="1"/>
</dbReference>
<evidence type="ECO:0000313" key="8">
    <source>
        <dbReference type="Proteomes" id="UP000192758"/>
    </source>
</evidence>
<feature type="compositionally biased region" description="Basic and acidic residues" evidence="6">
    <location>
        <begin position="18"/>
        <end position="33"/>
    </location>
</feature>
<evidence type="ECO:0000256" key="3">
    <source>
        <dbReference type="ARBA" id="ARBA00022737"/>
    </source>
</evidence>
<dbReference type="AlphaFoldDB" id="A0A1W0E3X4"/>
<organism evidence="7 8">
    <name type="scientific">Ecytonucleospora hepatopenaei</name>
    <dbReference type="NCBI Taxonomy" id="646526"/>
    <lineage>
        <taxon>Eukaryota</taxon>
        <taxon>Fungi</taxon>
        <taxon>Fungi incertae sedis</taxon>
        <taxon>Microsporidia</taxon>
        <taxon>Enterocytozoonidae</taxon>
        <taxon>Ecytonucleospora</taxon>
    </lineage>
</organism>
<dbReference type="GO" id="GO:0061608">
    <property type="term" value="F:nuclear import signal receptor activity"/>
    <property type="evidence" value="ECO:0007669"/>
    <property type="project" value="InterPro"/>
</dbReference>
<keyword evidence="8" id="KW-1185">Reference proteome</keyword>
<evidence type="ECO:0000256" key="1">
    <source>
        <dbReference type="ARBA" id="ARBA00010394"/>
    </source>
</evidence>
<dbReference type="SUPFAM" id="SSF48371">
    <property type="entry name" value="ARM repeat"/>
    <property type="match status" value="1"/>
</dbReference>
<dbReference type="Proteomes" id="UP000192758">
    <property type="component" value="Unassembled WGS sequence"/>
</dbReference>
<reference evidence="7 8" key="1">
    <citation type="journal article" date="2017" name="Environ. Microbiol.">
        <title>Decay of the glycolytic pathway and adaptation to intranuclear parasitism within Enterocytozoonidae microsporidia.</title>
        <authorList>
            <person name="Wiredu Boakye D."/>
            <person name="Jaroenlak P."/>
            <person name="Prachumwat A."/>
            <person name="Williams T.A."/>
            <person name="Bateman K.S."/>
            <person name="Itsathitphaisarn O."/>
            <person name="Sritunyalucksana K."/>
            <person name="Paszkiewicz K.H."/>
            <person name="Moore K.A."/>
            <person name="Stentiford G.D."/>
            <person name="Williams B.A."/>
        </authorList>
    </citation>
    <scope>NUCLEOTIDE SEQUENCE [LARGE SCALE GENOMIC DNA]</scope>
    <source>
        <strain evidence="7 8">TH1</strain>
    </source>
</reference>
<evidence type="ECO:0000256" key="5">
    <source>
        <dbReference type="PIRNR" id="PIRNR005673"/>
    </source>
</evidence>
<proteinExistence type="inferred from homology"/>
<sequence length="507" mass="57775">MTNSKKQLQEQQATLRKIRNEEMLKRSRSTKENENAKVLGEFSESVRKLYSPDLNEVYDGIYEIRLALSQRASPPVKQILDLKIMDRLVSLLNTKNKLYVETTDKHMAKNVLIETAWALTNICTGTHLQTKTVVDHNACPLLMEMFRFNDDEMVDQAIWCLGNIAGDCERFRDILTGLGAVETVCEKLKIYEFKNDKKAIFNNLLWFAGNLLRGKIPPPSKETMAVFLNIYEAYCNIEDEEATNAIFWGISYICDNDNDLMIAFTQSPIYTRFLELLNGYGEKLLTNTTNQKTTNLHSLCSYSLSPIVRTLGHLVGGSNELCDFVIKSGALNNIKLMFYKTHARRAQLIRKEICWALSNIIAGPEEHIQWVLDRKLDDLLLDSLGNYEISIRREAAHALYNLTHDSDNIDIAIKLINQNICVAIKKAIEAAESQSDIVMTCLDICINLLEAGEIITKRNGHNVVLDKMNETRLADLIEDCQDMRTDEISDKAYNIVMKYLGGEEESY</sequence>
<dbReference type="EMBL" id="MNPJ01000024">
    <property type="protein sequence ID" value="OQS53926.1"/>
    <property type="molecule type" value="Genomic_DNA"/>
</dbReference>
<dbReference type="VEuPathDB" id="MicrosporidiaDB:EHP00_888"/>